<evidence type="ECO:0000313" key="2">
    <source>
        <dbReference type="EMBL" id="MBB6172234.1"/>
    </source>
</evidence>
<gene>
    <name evidence="2" type="ORF">HNR23_002294</name>
</gene>
<dbReference type="AlphaFoldDB" id="A0A7X0D6L0"/>
<keyword evidence="3" id="KW-1185">Reference proteome</keyword>
<dbReference type="Proteomes" id="UP000546642">
    <property type="component" value="Unassembled WGS sequence"/>
</dbReference>
<reference evidence="2 3" key="1">
    <citation type="submission" date="2020-08" db="EMBL/GenBank/DDBJ databases">
        <title>Sequencing the genomes of 1000 actinobacteria strains.</title>
        <authorList>
            <person name="Klenk H.-P."/>
        </authorList>
    </citation>
    <scope>NUCLEOTIDE SEQUENCE [LARGE SCALE GENOMIC DNA]</scope>
    <source>
        <strain evidence="2 3">DSM 46659</strain>
    </source>
</reference>
<comment type="caution">
    <text evidence="2">The sequence shown here is derived from an EMBL/GenBank/DDBJ whole genome shotgun (WGS) entry which is preliminary data.</text>
</comment>
<protein>
    <submittedName>
        <fullName evidence="2">Uncharacterized protein</fullName>
    </submittedName>
</protein>
<feature type="region of interest" description="Disordered" evidence="1">
    <location>
        <begin position="52"/>
        <end position="79"/>
    </location>
</feature>
<accession>A0A7X0D6L0</accession>
<evidence type="ECO:0000256" key="1">
    <source>
        <dbReference type="SAM" id="MobiDB-lite"/>
    </source>
</evidence>
<proteinExistence type="predicted"/>
<organism evidence="2 3">
    <name type="scientific">Nocardiopsis mwathae</name>
    <dbReference type="NCBI Taxonomy" id="1472723"/>
    <lineage>
        <taxon>Bacteria</taxon>
        <taxon>Bacillati</taxon>
        <taxon>Actinomycetota</taxon>
        <taxon>Actinomycetes</taxon>
        <taxon>Streptosporangiales</taxon>
        <taxon>Nocardiopsidaceae</taxon>
        <taxon>Nocardiopsis</taxon>
    </lineage>
</organism>
<dbReference type="RefSeq" id="WP_184075562.1">
    <property type="nucleotide sequence ID" value="NZ_JACHDS010000001.1"/>
</dbReference>
<name>A0A7X0D6L0_9ACTN</name>
<evidence type="ECO:0000313" key="3">
    <source>
        <dbReference type="Proteomes" id="UP000546642"/>
    </source>
</evidence>
<dbReference type="EMBL" id="JACHDS010000001">
    <property type="protein sequence ID" value="MBB6172234.1"/>
    <property type="molecule type" value="Genomic_DNA"/>
</dbReference>
<sequence length="119" mass="14111">MSAREHWSRYKTGVGWHTFAHPTEAQILDRMRRRRAERAEWHRANGYNAHRYRVVGPDHQDPGDPFTPGTVPPETRATPITDDEVLDSVTTDRWLRWEWLRPENWPDELFDAPFYAEVA</sequence>